<comment type="caution">
    <text evidence="2">The sequence shown here is derived from an EMBL/GenBank/DDBJ whole genome shotgun (WGS) entry which is preliminary data.</text>
</comment>
<evidence type="ECO:0000313" key="3">
    <source>
        <dbReference type="Proteomes" id="UP000191518"/>
    </source>
</evidence>
<dbReference type="OrthoDB" id="2993351at2759"/>
<proteinExistence type="predicted"/>
<gene>
    <name evidence="2" type="ORF">PENVUL_c026G06292</name>
</gene>
<feature type="domain" description="DUF3669" evidence="1">
    <location>
        <begin position="328"/>
        <end position="396"/>
    </location>
</feature>
<dbReference type="InterPro" id="IPR022137">
    <property type="entry name" value="Znf_prot_DUF3669"/>
</dbReference>
<dbReference type="EMBL" id="MDYP01000026">
    <property type="protein sequence ID" value="OQE05248.1"/>
    <property type="molecule type" value="Genomic_DNA"/>
</dbReference>
<keyword evidence="3" id="KW-1185">Reference proteome</keyword>
<dbReference type="PANTHER" id="PTHR40780">
    <property type="entry name" value="DUF3669 DOMAIN-CONTAINING PROTEIN"/>
    <property type="match status" value="1"/>
</dbReference>
<reference evidence="3" key="1">
    <citation type="journal article" date="2017" name="Nat. Microbiol.">
        <title>Global analysis of biosynthetic gene clusters reveals vast potential of secondary metabolite production in Penicillium species.</title>
        <authorList>
            <person name="Nielsen J.C."/>
            <person name="Grijseels S."/>
            <person name="Prigent S."/>
            <person name="Ji B."/>
            <person name="Dainat J."/>
            <person name="Nielsen K.F."/>
            <person name="Frisvad J.C."/>
            <person name="Workman M."/>
            <person name="Nielsen J."/>
        </authorList>
    </citation>
    <scope>NUCLEOTIDE SEQUENCE [LARGE SCALE GENOMIC DNA]</scope>
    <source>
        <strain evidence="3">IBT 29486</strain>
    </source>
</reference>
<dbReference type="AlphaFoldDB" id="A0A1V6RUI4"/>
<protein>
    <recommendedName>
        <fullName evidence="1">DUF3669 domain-containing protein</fullName>
    </recommendedName>
</protein>
<sequence length="424" mass="48464">MNRRNQVSSDESGGSTIPPTLLTNQLSALFDSLRNEELELESHLIYTEPREVLSRILSPSSMVSTSPSLTLFNASQKTASVGFRSIGFGQCGIVFERPGRAYVVKIARPSFEDALWEDFQAHFAVYQAFTNQQSVEVRVPRIFSYVPKTNSKWWDGHLDLFPQSKLPFPLPTMALITERIFPLPKLARKALIDVYCPTPLQAAVMSHDTNRDCLARIYLGRRRGVNELPPPNFTLRNFNLCLDQMIELNLPIQHYARAIGQTLAIMHWSANVDCYDVEFVLGSEGERTYTQDISRSLGLSIEQVTKMPPHTDLESMIRAKFERRTTRIWVLDFNLCNIWNEQRGLERPDELINHLVGSFFENDPYYPRPSLELEPEKSLWLTFSSSYHDTAVSLLSVPEKDPRLALLPAKFLDACIFRQSQYPA</sequence>
<evidence type="ECO:0000259" key="1">
    <source>
        <dbReference type="Pfam" id="PF12417"/>
    </source>
</evidence>
<name>A0A1V6RUI4_9EURO</name>
<dbReference type="PANTHER" id="PTHR40780:SF2">
    <property type="entry name" value="DUF3669 DOMAIN-CONTAINING PROTEIN"/>
    <property type="match status" value="1"/>
</dbReference>
<dbReference type="Pfam" id="PF12417">
    <property type="entry name" value="DUF3669"/>
    <property type="match status" value="1"/>
</dbReference>
<organism evidence="2 3">
    <name type="scientific">Penicillium vulpinum</name>
    <dbReference type="NCBI Taxonomy" id="29845"/>
    <lineage>
        <taxon>Eukaryota</taxon>
        <taxon>Fungi</taxon>
        <taxon>Dikarya</taxon>
        <taxon>Ascomycota</taxon>
        <taxon>Pezizomycotina</taxon>
        <taxon>Eurotiomycetes</taxon>
        <taxon>Eurotiomycetidae</taxon>
        <taxon>Eurotiales</taxon>
        <taxon>Aspergillaceae</taxon>
        <taxon>Penicillium</taxon>
    </lineage>
</organism>
<accession>A0A1V6RUI4</accession>
<evidence type="ECO:0000313" key="2">
    <source>
        <dbReference type="EMBL" id="OQE05248.1"/>
    </source>
</evidence>
<dbReference type="Proteomes" id="UP000191518">
    <property type="component" value="Unassembled WGS sequence"/>
</dbReference>